<dbReference type="EMBL" id="JBIYDN010000040">
    <property type="protein sequence ID" value="MFK4447916.1"/>
    <property type="molecule type" value="Genomic_DNA"/>
</dbReference>
<evidence type="ECO:0000313" key="2">
    <source>
        <dbReference type="Proteomes" id="UP001620514"/>
    </source>
</evidence>
<keyword evidence="2" id="KW-1185">Reference proteome</keyword>
<sequence length="46" mass="5166">MNDRFKAGEGSHETLLFLQIALAHCCMGEMEHQWSCRHISYAGKAG</sequence>
<reference evidence="1 2" key="1">
    <citation type="submission" date="2024-11" db="EMBL/GenBank/DDBJ databases">
        <title>Using genomics to understand microbial adaptation to soil warming.</title>
        <authorList>
            <person name="Deangelis K.M. PhD."/>
        </authorList>
    </citation>
    <scope>NUCLEOTIDE SEQUENCE [LARGE SCALE GENOMIC DNA]</scope>
    <source>
        <strain evidence="1 2">GAS97</strain>
    </source>
</reference>
<accession>A0ABW8MYS2</accession>
<gene>
    <name evidence="1" type="ORF">ABH943_007955</name>
</gene>
<comment type="caution">
    <text evidence="1">The sequence shown here is derived from an EMBL/GenBank/DDBJ whole genome shotgun (WGS) entry which is preliminary data.</text>
</comment>
<protein>
    <submittedName>
        <fullName evidence="1">Uncharacterized protein</fullName>
    </submittedName>
</protein>
<name>A0ABW8MYS2_9BURK</name>
<evidence type="ECO:0000313" key="1">
    <source>
        <dbReference type="EMBL" id="MFK4447916.1"/>
    </source>
</evidence>
<organism evidence="1 2">
    <name type="scientific">Caballeronia udeis</name>
    <dbReference type="NCBI Taxonomy" id="1232866"/>
    <lineage>
        <taxon>Bacteria</taxon>
        <taxon>Pseudomonadati</taxon>
        <taxon>Pseudomonadota</taxon>
        <taxon>Betaproteobacteria</taxon>
        <taxon>Burkholderiales</taxon>
        <taxon>Burkholderiaceae</taxon>
        <taxon>Caballeronia</taxon>
    </lineage>
</organism>
<dbReference type="RefSeq" id="WP_404613840.1">
    <property type="nucleotide sequence ID" value="NZ_JBIYDN010000040.1"/>
</dbReference>
<dbReference type="Proteomes" id="UP001620514">
    <property type="component" value="Unassembled WGS sequence"/>
</dbReference>
<proteinExistence type="predicted"/>